<dbReference type="Gene3D" id="2.40.160.10">
    <property type="entry name" value="Porin"/>
    <property type="match status" value="1"/>
</dbReference>
<dbReference type="InterPro" id="IPR001925">
    <property type="entry name" value="Porin_Euk"/>
</dbReference>
<keyword evidence="4" id="KW-1134">Transmembrane beta strand</keyword>
<evidence type="ECO:0000256" key="3">
    <source>
        <dbReference type="ARBA" id="ARBA00022448"/>
    </source>
</evidence>
<evidence type="ECO:0000256" key="4">
    <source>
        <dbReference type="ARBA" id="ARBA00022452"/>
    </source>
</evidence>
<keyword evidence="10" id="KW-0472">Membrane</keyword>
<dbReference type="Proteomes" id="UP000783686">
    <property type="component" value="Unassembled WGS sequence"/>
</dbReference>
<keyword evidence="8" id="KW-0626">Porin</keyword>
<proteinExistence type="inferred from homology"/>
<dbReference type="EMBL" id="CAJFDH010000004">
    <property type="protein sequence ID" value="CAD5218893.1"/>
    <property type="molecule type" value="Genomic_DNA"/>
</dbReference>
<evidence type="ECO:0000256" key="8">
    <source>
        <dbReference type="ARBA" id="ARBA00023114"/>
    </source>
</evidence>
<dbReference type="PANTHER" id="PTHR11743:SF70">
    <property type="entry name" value="GH26960P-RELATED"/>
    <property type="match status" value="1"/>
</dbReference>
<comment type="subcellular location">
    <subcellularLocation>
        <location evidence="1">Mitochondrion outer membrane</location>
    </subcellularLocation>
</comment>
<evidence type="ECO:0000256" key="7">
    <source>
        <dbReference type="ARBA" id="ARBA00023065"/>
    </source>
</evidence>
<dbReference type="EMBL" id="CAJFCW020000004">
    <property type="protein sequence ID" value="CAG9112072.1"/>
    <property type="molecule type" value="Genomic_DNA"/>
</dbReference>
<comment type="similarity">
    <text evidence="2">Belongs to the eukaryotic mitochondrial porin family.</text>
</comment>
<keyword evidence="3" id="KW-0813">Transport</keyword>
<organism evidence="11 12">
    <name type="scientific">Bursaphelenchus okinawaensis</name>
    <dbReference type="NCBI Taxonomy" id="465554"/>
    <lineage>
        <taxon>Eukaryota</taxon>
        <taxon>Metazoa</taxon>
        <taxon>Ecdysozoa</taxon>
        <taxon>Nematoda</taxon>
        <taxon>Chromadorea</taxon>
        <taxon>Rhabditida</taxon>
        <taxon>Tylenchina</taxon>
        <taxon>Tylenchomorpha</taxon>
        <taxon>Aphelenchoidea</taxon>
        <taxon>Aphelenchoididae</taxon>
        <taxon>Bursaphelenchus</taxon>
    </lineage>
</organism>
<evidence type="ECO:0008006" key="13">
    <source>
        <dbReference type="Google" id="ProtNLM"/>
    </source>
</evidence>
<name>A0A811KV56_9BILA</name>
<gene>
    <name evidence="11" type="ORF">BOKJ2_LOCUS8103</name>
</gene>
<evidence type="ECO:0000256" key="9">
    <source>
        <dbReference type="ARBA" id="ARBA00023128"/>
    </source>
</evidence>
<dbReference type="CDD" id="cd07306">
    <property type="entry name" value="Porin3_VDAC"/>
    <property type="match status" value="1"/>
</dbReference>
<dbReference type="InterPro" id="IPR023614">
    <property type="entry name" value="Porin_dom_sf"/>
</dbReference>
<keyword evidence="7" id="KW-0406">Ion transport</keyword>
<evidence type="ECO:0000313" key="12">
    <source>
        <dbReference type="Proteomes" id="UP000614601"/>
    </source>
</evidence>
<accession>A0A811KV56</accession>
<evidence type="ECO:0000256" key="5">
    <source>
        <dbReference type="ARBA" id="ARBA00022692"/>
    </source>
</evidence>
<evidence type="ECO:0000256" key="1">
    <source>
        <dbReference type="ARBA" id="ARBA00004294"/>
    </source>
</evidence>
<dbReference type="GO" id="GO:0015288">
    <property type="term" value="F:porin activity"/>
    <property type="evidence" value="ECO:0007669"/>
    <property type="project" value="UniProtKB-KW"/>
</dbReference>
<dbReference type="OrthoDB" id="7827681at2759"/>
<dbReference type="GO" id="GO:0005741">
    <property type="term" value="C:mitochondrial outer membrane"/>
    <property type="evidence" value="ECO:0007669"/>
    <property type="project" value="UniProtKB-SubCell"/>
</dbReference>
<evidence type="ECO:0000256" key="6">
    <source>
        <dbReference type="ARBA" id="ARBA00022787"/>
    </source>
</evidence>
<dbReference type="GO" id="GO:0046930">
    <property type="term" value="C:pore complex"/>
    <property type="evidence" value="ECO:0007669"/>
    <property type="project" value="UniProtKB-KW"/>
</dbReference>
<reference evidence="11" key="1">
    <citation type="submission" date="2020-09" db="EMBL/GenBank/DDBJ databases">
        <authorList>
            <person name="Kikuchi T."/>
        </authorList>
    </citation>
    <scope>NUCLEOTIDE SEQUENCE</scope>
    <source>
        <strain evidence="11">SH1</strain>
    </source>
</reference>
<evidence type="ECO:0000256" key="2">
    <source>
        <dbReference type="ARBA" id="ARBA00007780"/>
    </source>
</evidence>
<dbReference type="GO" id="GO:0008308">
    <property type="term" value="F:voltage-gated monoatomic anion channel activity"/>
    <property type="evidence" value="ECO:0007669"/>
    <property type="project" value="InterPro"/>
</dbReference>
<keyword evidence="9" id="KW-0496">Mitochondrion</keyword>
<dbReference type="AlphaFoldDB" id="A0A811KV56"/>
<evidence type="ECO:0000256" key="10">
    <source>
        <dbReference type="ARBA" id="ARBA00023136"/>
    </source>
</evidence>
<dbReference type="InterPro" id="IPR027246">
    <property type="entry name" value="Porin_Euk/Tom40"/>
</dbReference>
<sequence>MSPPSFVDLGKAARDVFGKGYNHGLVKLDTTTRGNDAGTVEFKTNATHNLTSEQLAGNVDIKFKVPERGITVTEKLHTAGTLGTVVEINDQFARNLKVTLDSLYTPNTGKRDATLKTEWFNDAARLNINLSLIGGPVALISGVVGQNGWLAGAQGRFDISTNELKNTSVAFGYTTPAYTIHSFCNDGKEFGGSVYHKVHKNVELGTQLGWTNGEDKIRYALGSTYKISPELLLRAKVDNKAVVGLSATHTLGPNVKASLSTQFGLTAANSQNKLGVGIEYTP</sequence>
<keyword evidence="12" id="KW-1185">Reference proteome</keyword>
<dbReference type="FunFam" id="2.40.160.10:FF:000012">
    <property type="entry name" value="Voltage-dependent anion-selective channel"/>
    <property type="match status" value="1"/>
</dbReference>
<dbReference type="Pfam" id="PF01459">
    <property type="entry name" value="Porin_3"/>
    <property type="match status" value="1"/>
</dbReference>
<keyword evidence="5" id="KW-0812">Transmembrane</keyword>
<dbReference type="PANTHER" id="PTHR11743">
    <property type="entry name" value="VOLTAGE-DEPENDENT ANION-SELECTIVE CHANNEL"/>
    <property type="match status" value="1"/>
</dbReference>
<protein>
    <recommendedName>
        <fullName evidence="13">Voltage-dependent anion-selective channel</fullName>
    </recommendedName>
</protein>
<evidence type="ECO:0000313" key="11">
    <source>
        <dbReference type="EMBL" id="CAD5218893.1"/>
    </source>
</evidence>
<dbReference type="PRINTS" id="PR00185">
    <property type="entry name" value="EUKARYTPORIN"/>
</dbReference>
<keyword evidence="6" id="KW-1000">Mitochondrion outer membrane</keyword>
<comment type="caution">
    <text evidence="11">The sequence shown here is derived from an EMBL/GenBank/DDBJ whole genome shotgun (WGS) entry which is preliminary data.</text>
</comment>
<dbReference type="Proteomes" id="UP000614601">
    <property type="component" value="Unassembled WGS sequence"/>
</dbReference>